<feature type="region of interest" description="Disordered" evidence="1">
    <location>
        <begin position="847"/>
        <end position="1040"/>
    </location>
</feature>
<feature type="compositionally biased region" description="Basic and acidic residues" evidence="1">
    <location>
        <begin position="140"/>
        <end position="154"/>
    </location>
</feature>
<dbReference type="InterPro" id="IPR036034">
    <property type="entry name" value="PDZ_sf"/>
</dbReference>
<feature type="compositionally biased region" description="Basic and acidic residues" evidence="1">
    <location>
        <begin position="534"/>
        <end position="548"/>
    </location>
</feature>
<feature type="region of interest" description="Disordered" evidence="1">
    <location>
        <begin position="673"/>
        <end position="719"/>
    </location>
</feature>
<dbReference type="PANTHER" id="PTHR48484:SF1">
    <property type="entry name" value="DENTIN SIALOPHOSPHOPROTEIN"/>
    <property type="match status" value="1"/>
</dbReference>
<feature type="region of interest" description="Disordered" evidence="1">
    <location>
        <begin position="357"/>
        <end position="386"/>
    </location>
</feature>
<dbReference type="CDD" id="cd06762">
    <property type="entry name" value="PDZ6_PDZD2-PDZ3_hPro-IL-16-like"/>
    <property type="match status" value="1"/>
</dbReference>
<organism evidence="3 4">
    <name type="scientific">Anguilla anguilla</name>
    <name type="common">European freshwater eel</name>
    <name type="synonym">Muraena anguilla</name>
    <dbReference type="NCBI Taxonomy" id="7936"/>
    <lineage>
        <taxon>Eukaryota</taxon>
        <taxon>Metazoa</taxon>
        <taxon>Chordata</taxon>
        <taxon>Craniata</taxon>
        <taxon>Vertebrata</taxon>
        <taxon>Euteleostomi</taxon>
        <taxon>Actinopterygii</taxon>
        <taxon>Neopterygii</taxon>
        <taxon>Teleostei</taxon>
        <taxon>Anguilliformes</taxon>
        <taxon>Anguillidae</taxon>
        <taxon>Anguilla</taxon>
    </lineage>
</organism>
<feature type="compositionally biased region" description="Low complexity" evidence="1">
    <location>
        <begin position="996"/>
        <end position="1008"/>
    </location>
</feature>
<accession>A0A9D3MWY4</accession>
<dbReference type="GO" id="GO:0005125">
    <property type="term" value="F:cytokine activity"/>
    <property type="evidence" value="ECO:0007669"/>
    <property type="project" value="InterPro"/>
</dbReference>
<feature type="compositionally biased region" description="Polar residues" evidence="1">
    <location>
        <begin position="1068"/>
        <end position="1085"/>
    </location>
</feature>
<dbReference type="Proteomes" id="UP001044222">
    <property type="component" value="Unassembled WGS sequence"/>
</dbReference>
<feature type="domain" description="PDZ" evidence="2">
    <location>
        <begin position="1287"/>
        <end position="1356"/>
    </location>
</feature>
<dbReference type="EMBL" id="JAFIRN010000001">
    <property type="protein sequence ID" value="KAG5856449.1"/>
    <property type="molecule type" value="Genomic_DNA"/>
</dbReference>
<comment type="caution">
    <text evidence="3">The sequence shown here is derived from an EMBL/GenBank/DDBJ whole genome shotgun (WGS) entry which is preliminary data.</text>
</comment>
<feature type="compositionally biased region" description="Polar residues" evidence="1">
    <location>
        <begin position="230"/>
        <end position="240"/>
    </location>
</feature>
<dbReference type="Gene3D" id="2.30.42.10">
    <property type="match status" value="2"/>
</dbReference>
<feature type="compositionally biased region" description="Basic and acidic residues" evidence="1">
    <location>
        <begin position="412"/>
        <end position="421"/>
    </location>
</feature>
<protein>
    <recommendedName>
        <fullName evidence="2">PDZ domain-containing protein</fullName>
    </recommendedName>
</protein>
<feature type="region of interest" description="Disordered" evidence="1">
    <location>
        <begin position="637"/>
        <end position="660"/>
    </location>
</feature>
<proteinExistence type="predicted"/>
<dbReference type="SMART" id="SM00228">
    <property type="entry name" value="PDZ"/>
    <property type="match status" value="2"/>
</dbReference>
<name>A0A9D3MWY4_ANGAN</name>
<dbReference type="PANTHER" id="PTHR48484">
    <property type="entry name" value="PRO-INTERLEUKIN-16"/>
    <property type="match status" value="1"/>
</dbReference>
<feature type="compositionally biased region" description="Basic and acidic residues" evidence="1">
    <location>
        <begin position="560"/>
        <end position="599"/>
    </location>
</feature>
<dbReference type="GO" id="GO:0050930">
    <property type="term" value="P:induction of positive chemotaxis"/>
    <property type="evidence" value="ECO:0007669"/>
    <property type="project" value="InterPro"/>
</dbReference>
<dbReference type="FunFam" id="2.30.42.10:FF:000122">
    <property type="entry name" value="Pro-interleukin-16"/>
    <property type="match status" value="1"/>
</dbReference>
<feature type="compositionally biased region" description="Polar residues" evidence="1">
    <location>
        <begin position="1016"/>
        <end position="1036"/>
    </location>
</feature>
<reference evidence="3" key="1">
    <citation type="submission" date="2021-01" db="EMBL/GenBank/DDBJ databases">
        <title>A chromosome-scale assembly of European eel, Anguilla anguilla.</title>
        <authorList>
            <person name="Henkel C."/>
            <person name="Jong-Raadsen S.A."/>
            <person name="Dufour S."/>
            <person name="Weltzien F.-A."/>
            <person name="Palstra A.P."/>
            <person name="Pelster B."/>
            <person name="Spaink H.P."/>
            <person name="Van Den Thillart G.E."/>
            <person name="Jansen H."/>
            <person name="Zahm M."/>
            <person name="Klopp C."/>
            <person name="Cedric C."/>
            <person name="Louis A."/>
            <person name="Berthelot C."/>
            <person name="Parey E."/>
            <person name="Roest Crollius H."/>
            <person name="Montfort J."/>
            <person name="Robinson-Rechavi M."/>
            <person name="Bucao C."/>
            <person name="Bouchez O."/>
            <person name="Gislard M."/>
            <person name="Lluch J."/>
            <person name="Milhes M."/>
            <person name="Lampietro C."/>
            <person name="Lopez Roques C."/>
            <person name="Donnadieu C."/>
            <person name="Braasch I."/>
            <person name="Desvignes T."/>
            <person name="Postlethwait J."/>
            <person name="Bobe J."/>
            <person name="Guiguen Y."/>
            <person name="Dirks R."/>
        </authorList>
    </citation>
    <scope>NUCLEOTIDE SEQUENCE</scope>
    <source>
        <strain evidence="3">Tag_6206</strain>
        <tissue evidence="3">Liver</tissue>
    </source>
</reference>
<sequence length="1373" mass="151057">MDLYLESTLLPESSNHALAPVDAEQVSRSSPAKTETHPTAGFEQSTAPRFIIRSAKSLSLDLGTRNKQKDLRKLVSIFEPGTGTEISRGSKADSQEGAVGTPTHKVSMVMNRQIPDTWITSKSEPWPKNPNQPKITAPEQMRRTDYTREVKPEPTDPMSQGGQSGQGTGRRGRSEWKTVNSSNRSKSLDWGSGVSHMDKGERTGLQGYRDNSGGFLPRRSESFERGRGGNNMTTPTTKKLDQNCTSVSSRINEYILGEEVELKNLKIVSADQPVILRRSRPVSLPLQMDNRGQSLPSRIKPKLSDIEVEGDISVWGLHQSGRRIAGDVSSNKFIFGSVTSDTSTKRDAGSDRLKIKRNSLPAEDLSQYRKGGEQSHRRSSFSNDPVLVSEPSRQWIGVPYEGRQGGTFPRRYSKEEKKDCETGSTWICRNGNDGSNISSLRSSNRAMAWSEWSGDRSPRRLQQTQTSLTERDEKDYRLLDRGRNSQPFSVKPRSVISTPKVTSPQQQVQSTLDSAAITVKDLPQTIQSKAVTDGWEKEREYKKGKGEMKVMGSDLDPEREEERNKIRHEGGFCDRKTEGKLRKHEESKQSCSKTKEPKPLKAKAFSERSPAVKFCEGTDSFSDSLPKMKLASVSQPASSALGGVNKESKQDLADFPGGRPEYSLVIQPTLKSSQPINWRGHKEKGEEQDDVFRLNSTPRVPGNRPNGEFKTGVDSTSSDNVRSKINRFETLSQQSRSMPPYHQLWSRRALSVPDHPTEVLGVTKSNSDKALGGIRRPGPVGPAEKQYFKRVGRGEADEGVRRNWEVRSFSVDEGEQRRDCRGREVLDSGISFPQQTKWSAYKDASYNSTINTEPQRDFKAPSDEPDSSRASQHETKYASGQQGEISKPVITKDRMPTLQTNYNNSNSNGVGRVTGITNISGKNTCDSKNISETDKGDKTRINSSSRSPFISNNKSYGTSGSTCPDKASERIPQTSASTRSTTEAAPPPVCRVNGIPSASSTPAPESAPRNSLLHPATSSSSTDPQLYSQVTHQNQAVGPKESYGAALARWSSDEDLWDDDDDDEGTEKGSNYDSDSGESSVTITSNMSQSDRLSFSVSLADLCNFGALDYKGQDDDPDDMEVEGRLSHRTASLSSDISALSSISIMPTEELDQLLDEVKGLGEETLQNYEDVQVVVLHKEVGCGLGFTVAGGVDQNKPITVHKVFPSGLASQEGSMREGDQVLSINGTALKDSAHWEALRILRRARTRPMAVVVLQKGGATETKKNSADCCQAAVDQHTAKKGRTIQVVLNKFSTDLGFSLEGGLGSNTGDRPLTVKKLFQGGPVDHVFPGDELLEIEGQTMQGLRRLEAWNLIKKLPPGPVDVVLNRPFRPQ</sequence>
<feature type="compositionally biased region" description="Polar residues" evidence="1">
    <location>
        <begin position="422"/>
        <end position="445"/>
    </location>
</feature>
<feature type="compositionally biased region" description="Polar residues" evidence="1">
    <location>
        <begin position="897"/>
        <end position="928"/>
    </location>
</feature>
<feature type="compositionally biased region" description="Polar residues" evidence="1">
    <location>
        <begin position="119"/>
        <end position="134"/>
    </location>
</feature>
<feature type="compositionally biased region" description="Polar residues" evidence="1">
    <location>
        <begin position="495"/>
        <end position="504"/>
    </location>
</feature>
<evidence type="ECO:0000313" key="3">
    <source>
        <dbReference type="EMBL" id="KAG5856449.1"/>
    </source>
</evidence>
<feature type="compositionally biased region" description="Basic and acidic residues" evidence="1">
    <location>
        <begin position="218"/>
        <end position="227"/>
    </location>
</feature>
<feature type="compositionally biased region" description="Basic and acidic residues" evidence="1">
    <location>
        <begin position="469"/>
        <end position="483"/>
    </location>
</feature>
<keyword evidence="4" id="KW-1185">Reference proteome</keyword>
<evidence type="ECO:0000256" key="1">
    <source>
        <dbReference type="SAM" id="MobiDB-lite"/>
    </source>
</evidence>
<dbReference type="SUPFAM" id="SSF50156">
    <property type="entry name" value="PDZ domain-like"/>
    <property type="match status" value="2"/>
</dbReference>
<dbReference type="GO" id="GO:0042609">
    <property type="term" value="F:CD4 receptor binding"/>
    <property type="evidence" value="ECO:0007669"/>
    <property type="project" value="TreeGrafter"/>
</dbReference>
<dbReference type="PROSITE" id="PS50106">
    <property type="entry name" value="PDZ"/>
    <property type="match status" value="2"/>
</dbReference>
<feature type="compositionally biased region" description="Low complexity" evidence="1">
    <location>
        <begin position="974"/>
        <end position="984"/>
    </location>
</feature>
<feature type="region of interest" description="Disordered" evidence="1">
    <location>
        <begin position="533"/>
        <end position="607"/>
    </location>
</feature>
<feature type="region of interest" description="Disordered" evidence="1">
    <location>
        <begin position="14"/>
        <end position="46"/>
    </location>
</feature>
<dbReference type="InterPro" id="IPR001478">
    <property type="entry name" value="PDZ"/>
</dbReference>
<feature type="compositionally biased region" description="Basic and acidic residues" evidence="1">
    <location>
        <begin position="929"/>
        <end position="940"/>
    </location>
</feature>
<feature type="region of interest" description="Disordered" evidence="1">
    <location>
        <begin position="1054"/>
        <end position="1085"/>
    </location>
</feature>
<dbReference type="Pfam" id="PF00595">
    <property type="entry name" value="PDZ"/>
    <property type="match status" value="1"/>
</dbReference>
<dbReference type="InterPro" id="IPR055287">
    <property type="entry name" value="IL-16-like"/>
</dbReference>
<gene>
    <name evidence="3" type="ORF">ANANG_G00008080</name>
</gene>
<evidence type="ECO:0000259" key="2">
    <source>
        <dbReference type="PROSITE" id="PS50106"/>
    </source>
</evidence>
<evidence type="ECO:0000313" key="4">
    <source>
        <dbReference type="Proteomes" id="UP001044222"/>
    </source>
</evidence>
<feature type="domain" description="PDZ" evidence="2">
    <location>
        <begin position="1174"/>
        <end position="1245"/>
    </location>
</feature>
<dbReference type="GO" id="GO:0030595">
    <property type="term" value="P:leukocyte chemotaxis"/>
    <property type="evidence" value="ECO:0007669"/>
    <property type="project" value="TreeGrafter"/>
</dbReference>
<feature type="compositionally biased region" description="Acidic residues" evidence="1">
    <location>
        <begin position="1054"/>
        <end position="1065"/>
    </location>
</feature>
<feature type="region of interest" description="Disordered" evidence="1">
    <location>
        <begin position="398"/>
        <end position="504"/>
    </location>
</feature>
<feature type="region of interest" description="Disordered" evidence="1">
    <location>
        <begin position="119"/>
        <end position="240"/>
    </location>
</feature>
<feature type="compositionally biased region" description="Basic and acidic residues" evidence="1">
    <location>
        <begin position="366"/>
        <end position="376"/>
    </location>
</feature>
<feature type="region of interest" description="Disordered" evidence="1">
    <location>
        <begin position="81"/>
        <end position="100"/>
    </location>
</feature>
<feature type="compositionally biased region" description="Polar residues" evidence="1">
    <location>
        <begin position="941"/>
        <end position="962"/>
    </location>
</feature>
<feature type="region of interest" description="Disordered" evidence="1">
    <location>
        <begin position="761"/>
        <end position="784"/>
    </location>
</feature>